<proteinExistence type="predicted"/>
<evidence type="ECO:0000313" key="1">
    <source>
        <dbReference type="EMBL" id="OAI15213.1"/>
    </source>
</evidence>
<name>A0A177NCP4_9GAMM</name>
<dbReference type="EMBL" id="LUUK01000194">
    <property type="protein sequence ID" value="OAI15213.1"/>
    <property type="molecule type" value="Genomic_DNA"/>
</dbReference>
<dbReference type="Proteomes" id="UP000077628">
    <property type="component" value="Unassembled WGS sequence"/>
</dbReference>
<dbReference type="STRING" id="702114.A1355_10755"/>
<sequence>MNNISIFLPKDTAFYRQLYSHLSKAFLQAGFSVSGLCRVLDNQEMSDWVKSYRPKFIFEMNRVKNEIPVLHELKIPHITWIVDFQGRNEHSILGSDITYFFDSGWDDNYSTGGFQDWLPPGTCVDTYRPIDEYLPTIEFSFIGHIPLPWSQAELNRPIIGEGAVDTGMLFGELLEIFNRRMNEISYFGQTHASLLNIIDNIVFQRSGFHVELTLDMRYDFLERVKRVKNRTQIIAFPLSKTRSVAIYGSEHWRAWPEYQGYYRYYIDDPTELNRVHQISRFNLHDGVGFHFRAIDCMASGGLLCWYNENSGDKYNRLGLDPHKRRGLHSFFDNSRHYVEFLWHQFDEAYAHALALDYRHGKQRLETIDLIRQNHTWRHRVEKIVRDFNAL</sequence>
<protein>
    <recommendedName>
        <fullName evidence="3">Glycosyltransferase family 1 protein</fullName>
    </recommendedName>
</protein>
<organism evidence="1 2">
    <name type="scientific">Methylomonas koyamae</name>
    <dbReference type="NCBI Taxonomy" id="702114"/>
    <lineage>
        <taxon>Bacteria</taxon>
        <taxon>Pseudomonadati</taxon>
        <taxon>Pseudomonadota</taxon>
        <taxon>Gammaproteobacteria</taxon>
        <taxon>Methylococcales</taxon>
        <taxon>Methylococcaceae</taxon>
        <taxon>Methylomonas</taxon>
    </lineage>
</organism>
<accession>A0A177NCP4</accession>
<evidence type="ECO:0008006" key="3">
    <source>
        <dbReference type="Google" id="ProtNLM"/>
    </source>
</evidence>
<keyword evidence="2" id="KW-1185">Reference proteome</keyword>
<dbReference type="RefSeq" id="WP_064030648.1">
    <property type="nucleotide sequence ID" value="NZ_LUUK01000194.1"/>
</dbReference>
<dbReference type="OrthoDB" id="5571320at2"/>
<comment type="caution">
    <text evidence="1">The sequence shown here is derived from an EMBL/GenBank/DDBJ whole genome shotgun (WGS) entry which is preliminary data.</text>
</comment>
<reference evidence="2" key="1">
    <citation type="submission" date="2016-03" db="EMBL/GenBank/DDBJ databases">
        <authorList>
            <person name="Heylen K."/>
            <person name="De Vos P."/>
            <person name="Vekeman B."/>
        </authorList>
    </citation>
    <scope>NUCLEOTIDE SEQUENCE [LARGE SCALE GENOMIC DNA]</scope>
    <source>
        <strain evidence="2">R-45383</strain>
    </source>
</reference>
<gene>
    <name evidence="1" type="ORF">A1355_10755</name>
</gene>
<dbReference type="AlphaFoldDB" id="A0A177NCP4"/>
<evidence type="ECO:0000313" key="2">
    <source>
        <dbReference type="Proteomes" id="UP000077628"/>
    </source>
</evidence>